<dbReference type="PANTHER" id="PTHR43037">
    <property type="entry name" value="UNNAMED PRODUCT-RELATED"/>
    <property type="match status" value="1"/>
</dbReference>
<comment type="caution">
    <text evidence="3">The sequence shown here is derived from an EMBL/GenBank/DDBJ whole genome shotgun (WGS) entry which is preliminary data.</text>
</comment>
<dbReference type="Gene3D" id="3.40.50.1820">
    <property type="entry name" value="alpha/beta hydrolase"/>
    <property type="match status" value="1"/>
</dbReference>
<feature type="compositionally biased region" description="Polar residues" evidence="2">
    <location>
        <begin position="224"/>
        <end position="233"/>
    </location>
</feature>
<dbReference type="PANTHER" id="PTHR43037:SF1">
    <property type="entry name" value="BLL1128 PROTEIN"/>
    <property type="match status" value="1"/>
</dbReference>
<dbReference type="InterPro" id="IPR050955">
    <property type="entry name" value="Plant_Biomass_Hydrol_Est"/>
</dbReference>
<evidence type="ECO:0008006" key="5">
    <source>
        <dbReference type="Google" id="ProtNLM"/>
    </source>
</evidence>
<gene>
    <name evidence="3" type="ORF">PCOR1329_LOCUS43048</name>
</gene>
<proteinExistence type="predicted"/>
<dbReference type="InterPro" id="IPR029058">
    <property type="entry name" value="AB_hydrolase_fold"/>
</dbReference>
<feature type="compositionally biased region" description="Basic residues" evidence="2">
    <location>
        <begin position="234"/>
        <end position="245"/>
    </location>
</feature>
<sequence length="670" mass="73522">MSTVARLSSGWRPAETGFRDLLLSTQHSLGEHSGCKQIESLEINEHSARHKLLLLAGHEALTYWLLRPASPVEPACPACECVCPAAIELPCPLPKVERAPGGSPWHSVLQAVGAGVAGQLVGTLMPGSRLPAWCADDSVWHERLAAWPISGPHWVLQTPDKDLYPEYLDGSDPEGLERAIPLLVDGRLPRLGAQAYRFPQPPTEGELKGVIRVKASAASKHNLHSGSGVASSSKRGRSYQKRKHTSSFLADQASTREWSAWKLAAAGHKGRGMSLAEADHSFEPEEIASERTEAGTFRVFRFPLSFSSTALYWRRFGVDVPRECEREGSSCPVLFDFHGSYDSLYTQRNWTKWYQYQAQVSPEKQFILVTPEGSPDAVTYFEAKLNDDASDGAYSVGSSATSWNVLGWGDPSPAVPDDAICAEVPGNWQCFEKTLTEENAYPCYGTHLESLPYLCAPYNDTVLQSPDNRIDPAHQMYARTNCTSSGRANDWDYMKTVVQFVVQQFRADKTRIYFSGQSMGGMATLQFAVAEGKYALPKDLQPAAIAPCSPPGSRMNQLELFGKEALYVASPIRLAQAMKVAGITNVSDIPSDIPHFLLYVDVLTGGAFLSEVVRRLYESQRVGCLDSKGNVMPLSYSGIMGEGLNTTLSRIVGKVLHDLIYEDFFQGGTL</sequence>
<keyword evidence="1" id="KW-0732">Signal</keyword>
<keyword evidence="4" id="KW-1185">Reference proteome</keyword>
<protein>
    <recommendedName>
        <fullName evidence="5">Feruloyl esterase</fullName>
    </recommendedName>
</protein>
<evidence type="ECO:0000256" key="1">
    <source>
        <dbReference type="ARBA" id="ARBA00022729"/>
    </source>
</evidence>
<dbReference type="SUPFAM" id="SSF53474">
    <property type="entry name" value="alpha/beta-Hydrolases"/>
    <property type="match status" value="1"/>
</dbReference>
<dbReference type="Proteomes" id="UP001189429">
    <property type="component" value="Unassembled WGS sequence"/>
</dbReference>
<evidence type="ECO:0000313" key="3">
    <source>
        <dbReference type="EMBL" id="CAK0850732.1"/>
    </source>
</evidence>
<feature type="region of interest" description="Disordered" evidence="2">
    <location>
        <begin position="219"/>
        <end position="248"/>
    </location>
</feature>
<organism evidence="3 4">
    <name type="scientific">Prorocentrum cordatum</name>
    <dbReference type="NCBI Taxonomy" id="2364126"/>
    <lineage>
        <taxon>Eukaryota</taxon>
        <taxon>Sar</taxon>
        <taxon>Alveolata</taxon>
        <taxon>Dinophyceae</taxon>
        <taxon>Prorocentrales</taxon>
        <taxon>Prorocentraceae</taxon>
        <taxon>Prorocentrum</taxon>
    </lineage>
</organism>
<dbReference type="EMBL" id="CAUYUJ010015172">
    <property type="protein sequence ID" value="CAK0850732.1"/>
    <property type="molecule type" value="Genomic_DNA"/>
</dbReference>
<feature type="non-terminal residue" evidence="3">
    <location>
        <position position="670"/>
    </location>
</feature>
<evidence type="ECO:0000313" key="4">
    <source>
        <dbReference type="Proteomes" id="UP001189429"/>
    </source>
</evidence>
<evidence type="ECO:0000256" key="2">
    <source>
        <dbReference type="SAM" id="MobiDB-lite"/>
    </source>
</evidence>
<accession>A0ABN9TXE8</accession>
<reference evidence="3" key="1">
    <citation type="submission" date="2023-10" db="EMBL/GenBank/DDBJ databases">
        <authorList>
            <person name="Chen Y."/>
            <person name="Shah S."/>
            <person name="Dougan E. K."/>
            <person name="Thang M."/>
            <person name="Chan C."/>
        </authorList>
    </citation>
    <scope>NUCLEOTIDE SEQUENCE [LARGE SCALE GENOMIC DNA]</scope>
</reference>
<name>A0ABN9TXE8_9DINO</name>